<reference evidence="3" key="1">
    <citation type="journal article" date="2012" name="Science">
        <title>The Paleozoic origin of enzymatic lignin decomposition reconstructed from 31 fungal genomes.</title>
        <authorList>
            <person name="Floudas D."/>
            <person name="Binder M."/>
            <person name="Riley R."/>
            <person name="Barry K."/>
            <person name="Blanchette R.A."/>
            <person name="Henrissat B."/>
            <person name="Martinez A.T."/>
            <person name="Otillar R."/>
            <person name="Spatafora J.W."/>
            <person name="Yadav J.S."/>
            <person name="Aerts A."/>
            <person name="Benoit I."/>
            <person name="Boyd A."/>
            <person name="Carlson A."/>
            <person name="Copeland A."/>
            <person name="Coutinho P.M."/>
            <person name="de Vries R.P."/>
            <person name="Ferreira P."/>
            <person name="Findley K."/>
            <person name="Foster B."/>
            <person name="Gaskell J."/>
            <person name="Glotzer D."/>
            <person name="Gorecki P."/>
            <person name="Heitman J."/>
            <person name="Hesse C."/>
            <person name="Hori C."/>
            <person name="Igarashi K."/>
            <person name="Jurgens J.A."/>
            <person name="Kallen N."/>
            <person name="Kersten P."/>
            <person name="Kohler A."/>
            <person name="Kuees U."/>
            <person name="Kumar T.K.A."/>
            <person name="Kuo A."/>
            <person name="LaButti K."/>
            <person name="Larrondo L.F."/>
            <person name="Lindquist E."/>
            <person name="Ling A."/>
            <person name="Lombard V."/>
            <person name="Lucas S."/>
            <person name="Lundell T."/>
            <person name="Martin R."/>
            <person name="McLaughlin D.J."/>
            <person name="Morgenstern I."/>
            <person name="Morin E."/>
            <person name="Murat C."/>
            <person name="Nagy L.G."/>
            <person name="Nolan M."/>
            <person name="Ohm R.A."/>
            <person name="Patyshakuliyeva A."/>
            <person name="Rokas A."/>
            <person name="Ruiz-Duenas F.J."/>
            <person name="Sabat G."/>
            <person name="Salamov A."/>
            <person name="Samejima M."/>
            <person name="Schmutz J."/>
            <person name="Slot J.C."/>
            <person name="St John F."/>
            <person name="Stenlid J."/>
            <person name="Sun H."/>
            <person name="Sun S."/>
            <person name="Syed K."/>
            <person name="Tsang A."/>
            <person name="Wiebenga A."/>
            <person name="Young D."/>
            <person name="Pisabarro A."/>
            <person name="Eastwood D.C."/>
            <person name="Martin F."/>
            <person name="Cullen D."/>
            <person name="Grigoriev I.V."/>
            <person name="Hibbett D.S."/>
        </authorList>
    </citation>
    <scope>NUCLEOTIDE SEQUENCE [LARGE SCALE GENOMIC DNA]</scope>
    <source>
        <strain evidence="3">FP-91666</strain>
    </source>
</reference>
<feature type="region of interest" description="Disordered" evidence="1">
    <location>
        <begin position="550"/>
        <end position="698"/>
    </location>
</feature>
<evidence type="ECO:0000256" key="1">
    <source>
        <dbReference type="SAM" id="MobiDB-lite"/>
    </source>
</evidence>
<feature type="compositionally biased region" description="Basic and acidic residues" evidence="1">
    <location>
        <begin position="27"/>
        <end position="39"/>
    </location>
</feature>
<name>R7RYB2_STEHR</name>
<sequence>MAFQSHMLRLHPSSSLSHAYASKYPGGKKDKSRCGRKTDTGMDMGRACGERWSDIRAKDRMARLAGWAVAYSETGVDDKRKEMMGTRMSGKRIGGDRNENDERCKGQVEQEEQILRQAETDGHYPNPPEANMRLGRMVGASGEEGWVGLERYKWGFMAGLLDGGDFFDSPFDPGGDGGGSGAGGGGGDVGYDDDNDDSDNRTGVRPSSRVGEGGKLTDGMVGIVVGITKGGKMVPIKIEKDLDIDLSGHLALIRIRQAFRAHHLLTVLAERLVILVDLLENVGRNRHRGNLQQFPKGSTLRAENEHGVEMIVIVGMNAEMALNFPGDHDEDLWRQTRDARRGWGIVDEIMHVATHTGSGGGHVGALRFGNRDAGRRSKTSLSYPHIYLDPTSLRKMSMRRRRSPPTPPPNAEPSEDGGVKVEVKSEETAVRIKMEDNLSRTREMMRDVRVQLGMQYGDLDEVEVKPLRELDRLQGILRDMRADRYQRGVQGGGVGGGDGNGEGGGDGNGATTDSGECVSFTVEGACLDKDGRLVQEVLVQRGGRMVSRGCQTRLDDTEALGGSSTAEDGETGEGRRASDRDRSPRVRPGTEARGTTSAHQVAGEPQTERGDGRGPGDSGEGEDVRGEDGVGDGGNGGDGGRARARPKKRKVGRTRGGGRKSRQERVDERGWLPPSRADREVDEEAVRRRRASLRKRIE</sequence>
<dbReference type="EMBL" id="JH687401">
    <property type="protein sequence ID" value="EIM79798.1"/>
    <property type="molecule type" value="Genomic_DNA"/>
</dbReference>
<proteinExistence type="predicted"/>
<dbReference type="RefSeq" id="XP_007311112.1">
    <property type="nucleotide sequence ID" value="XM_007311050.1"/>
</dbReference>
<protein>
    <submittedName>
        <fullName evidence="2">Uncharacterized protein</fullName>
    </submittedName>
</protein>
<gene>
    <name evidence="2" type="ORF">STEHIDRAFT_116278</name>
</gene>
<dbReference type="KEGG" id="shs:STEHIDRAFT_116278"/>
<feature type="region of interest" description="Disordered" evidence="1">
    <location>
        <begin position="487"/>
        <end position="512"/>
    </location>
</feature>
<feature type="compositionally biased region" description="Basic and acidic residues" evidence="1">
    <location>
        <begin position="661"/>
        <end position="670"/>
    </location>
</feature>
<keyword evidence="3" id="KW-1185">Reference proteome</keyword>
<feature type="compositionally biased region" description="Basic residues" evidence="1">
    <location>
        <begin position="642"/>
        <end position="660"/>
    </location>
</feature>
<organism evidence="2 3">
    <name type="scientific">Stereum hirsutum (strain FP-91666)</name>
    <name type="common">White-rot fungus</name>
    <dbReference type="NCBI Taxonomy" id="721885"/>
    <lineage>
        <taxon>Eukaryota</taxon>
        <taxon>Fungi</taxon>
        <taxon>Dikarya</taxon>
        <taxon>Basidiomycota</taxon>
        <taxon>Agaricomycotina</taxon>
        <taxon>Agaricomycetes</taxon>
        <taxon>Russulales</taxon>
        <taxon>Stereaceae</taxon>
        <taxon>Stereum</taxon>
    </lineage>
</organism>
<feature type="region of interest" description="Disordered" evidence="1">
    <location>
        <begin position="393"/>
        <end position="422"/>
    </location>
</feature>
<evidence type="ECO:0000313" key="2">
    <source>
        <dbReference type="EMBL" id="EIM79798.1"/>
    </source>
</evidence>
<feature type="region of interest" description="Disordered" evidence="1">
    <location>
        <begin position="1"/>
        <end position="39"/>
    </location>
</feature>
<accession>R7RYB2</accession>
<feature type="compositionally biased region" description="Basic residues" evidence="1">
    <location>
        <begin position="687"/>
        <end position="698"/>
    </location>
</feature>
<dbReference type="GeneID" id="18795887"/>
<evidence type="ECO:0000313" key="3">
    <source>
        <dbReference type="Proteomes" id="UP000053927"/>
    </source>
</evidence>
<dbReference type="Proteomes" id="UP000053927">
    <property type="component" value="Unassembled WGS sequence"/>
</dbReference>
<feature type="compositionally biased region" description="Basic and acidic residues" evidence="1">
    <location>
        <begin position="572"/>
        <end position="590"/>
    </location>
</feature>
<feature type="region of interest" description="Disordered" evidence="1">
    <location>
        <begin position="168"/>
        <end position="214"/>
    </location>
</feature>
<dbReference type="AlphaFoldDB" id="R7RYB2"/>
<feature type="compositionally biased region" description="Gly residues" evidence="1">
    <location>
        <begin position="489"/>
        <end position="508"/>
    </location>
</feature>
<feature type="compositionally biased region" description="Gly residues" evidence="1">
    <location>
        <begin position="174"/>
        <end position="189"/>
    </location>
</feature>